<feature type="compositionally biased region" description="Basic residues" evidence="1">
    <location>
        <begin position="101"/>
        <end position="113"/>
    </location>
</feature>
<accession>A0A8K0G2A7</accession>
<dbReference type="Proteomes" id="UP000801492">
    <property type="component" value="Unassembled WGS sequence"/>
</dbReference>
<name>A0A8K0G2A7_IGNLU</name>
<dbReference type="SUPFAM" id="SSF50182">
    <property type="entry name" value="Sm-like ribonucleoproteins"/>
    <property type="match status" value="1"/>
</dbReference>
<comment type="caution">
    <text evidence="3">The sequence shown here is derived from an EMBL/GenBank/DDBJ whole genome shotgun (WGS) entry which is preliminary data.</text>
</comment>
<dbReference type="Gene3D" id="2.30.30.100">
    <property type="match status" value="1"/>
</dbReference>
<proteinExistence type="predicted"/>
<evidence type="ECO:0000313" key="4">
    <source>
        <dbReference type="Proteomes" id="UP000801492"/>
    </source>
</evidence>
<feature type="domain" description="Sm" evidence="2">
    <location>
        <begin position="9"/>
        <end position="72"/>
    </location>
</feature>
<feature type="region of interest" description="Disordered" evidence="1">
    <location>
        <begin position="93"/>
        <end position="210"/>
    </location>
</feature>
<feature type="compositionally biased region" description="Polar residues" evidence="1">
    <location>
        <begin position="189"/>
        <end position="210"/>
    </location>
</feature>
<evidence type="ECO:0000313" key="3">
    <source>
        <dbReference type="EMBL" id="KAF2883138.1"/>
    </source>
</evidence>
<dbReference type="Pfam" id="PF01423">
    <property type="entry name" value="LSM"/>
    <property type="match status" value="1"/>
</dbReference>
<organism evidence="3 4">
    <name type="scientific">Ignelater luminosus</name>
    <name type="common">Cucubano</name>
    <name type="synonym">Pyrophorus luminosus</name>
    <dbReference type="NCBI Taxonomy" id="2038154"/>
    <lineage>
        <taxon>Eukaryota</taxon>
        <taxon>Metazoa</taxon>
        <taxon>Ecdysozoa</taxon>
        <taxon>Arthropoda</taxon>
        <taxon>Hexapoda</taxon>
        <taxon>Insecta</taxon>
        <taxon>Pterygota</taxon>
        <taxon>Neoptera</taxon>
        <taxon>Endopterygota</taxon>
        <taxon>Coleoptera</taxon>
        <taxon>Polyphaga</taxon>
        <taxon>Elateriformia</taxon>
        <taxon>Elateroidea</taxon>
        <taxon>Elateridae</taxon>
        <taxon>Agrypninae</taxon>
        <taxon>Pyrophorini</taxon>
        <taxon>Ignelater</taxon>
    </lineage>
</organism>
<gene>
    <name evidence="3" type="ORF">ILUMI_23032</name>
</gene>
<reference evidence="3" key="1">
    <citation type="submission" date="2019-08" db="EMBL/GenBank/DDBJ databases">
        <title>The genome of the North American firefly Photinus pyralis.</title>
        <authorList>
            <consortium name="Photinus pyralis genome working group"/>
            <person name="Fallon T.R."/>
            <person name="Sander Lower S.E."/>
            <person name="Weng J.-K."/>
        </authorList>
    </citation>
    <scope>NUCLEOTIDE SEQUENCE</scope>
    <source>
        <strain evidence="3">TRF0915ILg1</strain>
        <tissue evidence="3">Whole body</tissue>
    </source>
</reference>
<dbReference type="InterPro" id="IPR010920">
    <property type="entry name" value="LSM_dom_sf"/>
</dbReference>
<dbReference type="AlphaFoldDB" id="A0A8K0G2A7"/>
<evidence type="ECO:0000256" key="1">
    <source>
        <dbReference type="SAM" id="MobiDB-lite"/>
    </source>
</evidence>
<evidence type="ECO:0000259" key="2">
    <source>
        <dbReference type="Pfam" id="PF01423"/>
    </source>
</evidence>
<protein>
    <recommendedName>
        <fullName evidence="2">Sm domain-containing protein</fullName>
    </recommendedName>
</protein>
<dbReference type="EMBL" id="VTPC01090555">
    <property type="protein sequence ID" value="KAF2883138.1"/>
    <property type="molecule type" value="Genomic_DNA"/>
</dbReference>
<dbReference type="InterPro" id="IPR001163">
    <property type="entry name" value="Sm_dom_euk/arc"/>
</dbReference>
<sequence length="362" mass="41040">MAADFPLYLLENIINMQITCVTKDNVMYTGILLDMYRNLDCRLGNIQVTYLDNRTEAKKFVFLRGSTIMYFSILSESKQLADELKAKWNEEQLASKDKSKSKGKKKSHTSKAHQGKEIQPKKLPSFSKTPVSPDSSRGYANQISGDHHQQQPKQALTLNQTQSDGYGSEYRHPNLPSGNQLVAIPPQSLPTSGNPSRDSGPPHSQQSTVHYQQQPHYYYEGDSFVPYPAYTHQVPPNQQANPRMLVGNVQNIPTQQVQNISMQAPVAHTRHYPIQEQQPPVPVNRNQDPGQSVQYQQQEQPQYAVHNVFNPFPFQPFYQAPYPEYRPPFVIPFLPPYQGQQPNVLNVFFICTSSSSATTTES</sequence>
<feature type="compositionally biased region" description="Polar residues" evidence="1">
    <location>
        <begin position="151"/>
        <end position="165"/>
    </location>
</feature>
<keyword evidence="4" id="KW-1185">Reference proteome</keyword>
<feature type="compositionally biased region" description="Polar residues" evidence="1">
    <location>
        <begin position="126"/>
        <end position="144"/>
    </location>
</feature>